<sequence length="41" mass="4646">VHNLFAIRALALDKEKSNALILSEEVQLFDTPNNIITFSIF</sequence>
<dbReference type="EMBL" id="HACA01009667">
    <property type="protein sequence ID" value="CDW27028.1"/>
    <property type="molecule type" value="Transcribed_RNA"/>
</dbReference>
<name>A0A0K2TLP5_LEPSM</name>
<feature type="non-terminal residue" evidence="1">
    <location>
        <position position="1"/>
    </location>
</feature>
<dbReference type="AlphaFoldDB" id="A0A0K2TLP5"/>
<proteinExistence type="predicted"/>
<accession>A0A0K2TLP5</accession>
<organism evidence="1">
    <name type="scientific">Lepeophtheirus salmonis</name>
    <name type="common">Salmon louse</name>
    <name type="synonym">Caligus salmonis</name>
    <dbReference type="NCBI Taxonomy" id="72036"/>
    <lineage>
        <taxon>Eukaryota</taxon>
        <taxon>Metazoa</taxon>
        <taxon>Ecdysozoa</taxon>
        <taxon>Arthropoda</taxon>
        <taxon>Crustacea</taxon>
        <taxon>Multicrustacea</taxon>
        <taxon>Hexanauplia</taxon>
        <taxon>Copepoda</taxon>
        <taxon>Siphonostomatoida</taxon>
        <taxon>Caligidae</taxon>
        <taxon>Lepeophtheirus</taxon>
    </lineage>
</organism>
<protein>
    <submittedName>
        <fullName evidence="1">Uncharacterized protein</fullName>
    </submittedName>
</protein>
<evidence type="ECO:0000313" key="1">
    <source>
        <dbReference type="EMBL" id="CDW27028.1"/>
    </source>
</evidence>
<feature type="non-terminal residue" evidence="1">
    <location>
        <position position="41"/>
    </location>
</feature>
<reference evidence="1" key="1">
    <citation type="submission" date="2014-05" db="EMBL/GenBank/DDBJ databases">
        <authorList>
            <person name="Chronopoulou M."/>
        </authorList>
    </citation>
    <scope>NUCLEOTIDE SEQUENCE</scope>
    <source>
        <tissue evidence="1">Whole organism</tissue>
    </source>
</reference>